<dbReference type="EMBL" id="CAFBNC010000001">
    <property type="protein sequence ID" value="CAB4919838.1"/>
    <property type="molecule type" value="Genomic_DNA"/>
</dbReference>
<dbReference type="GO" id="GO:0050660">
    <property type="term" value="F:flavin adenine dinucleotide binding"/>
    <property type="evidence" value="ECO:0007669"/>
    <property type="project" value="InterPro"/>
</dbReference>
<dbReference type="Pfam" id="PF00743">
    <property type="entry name" value="FMO-like"/>
    <property type="match status" value="1"/>
</dbReference>
<dbReference type="PRINTS" id="PR00368">
    <property type="entry name" value="FADPNR"/>
</dbReference>
<dbReference type="InterPro" id="IPR051209">
    <property type="entry name" value="FAD-bind_Monooxygenase_sf"/>
</dbReference>
<dbReference type="GO" id="GO:0050661">
    <property type="term" value="F:NADP binding"/>
    <property type="evidence" value="ECO:0007669"/>
    <property type="project" value="InterPro"/>
</dbReference>
<dbReference type="InterPro" id="IPR020946">
    <property type="entry name" value="Flavin_mOase-like"/>
</dbReference>
<keyword evidence="1" id="KW-0285">Flavoprotein</keyword>
<accession>A0A6J5YIK6</accession>
<dbReference type="PRINTS" id="PR00411">
    <property type="entry name" value="PNDRDTASEI"/>
</dbReference>
<dbReference type="PANTHER" id="PTHR42877:SF4">
    <property type="entry name" value="FAD_NAD(P)-BINDING DOMAIN-CONTAINING PROTEIN-RELATED"/>
    <property type="match status" value="1"/>
</dbReference>
<dbReference type="InterPro" id="IPR036188">
    <property type="entry name" value="FAD/NAD-bd_sf"/>
</dbReference>
<name>A0A6J5YIK6_9ZZZZ</name>
<dbReference type="SUPFAM" id="SSF51905">
    <property type="entry name" value="FAD/NAD(P)-binding domain"/>
    <property type="match status" value="2"/>
</dbReference>
<gene>
    <name evidence="4" type="ORF">UFOPK1392_01244</name>
    <name evidence="5" type="ORF">UFOPK3733_00006</name>
</gene>
<dbReference type="AlphaFoldDB" id="A0A6J5YIK6"/>
<dbReference type="Gene3D" id="3.50.50.60">
    <property type="entry name" value="FAD/NAD(P)-binding domain"/>
    <property type="match status" value="2"/>
</dbReference>
<keyword evidence="3" id="KW-0560">Oxidoreductase</keyword>
<protein>
    <submittedName>
        <fullName evidence="4">Unannotated protein</fullName>
    </submittedName>
</protein>
<keyword evidence="2" id="KW-0274">FAD</keyword>
<evidence type="ECO:0000256" key="3">
    <source>
        <dbReference type="ARBA" id="ARBA00023002"/>
    </source>
</evidence>
<organism evidence="4">
    <name type="scientific">freshwater metagenome</name>
    <dbReference type="NCBI Taxonomy" id="449393"/>
    <lineage>
        <taxon>unclassified sequences</taxon>
        <taxon>metagenomes</taxon>
        <taxon>ecological metagenomes</taxon>
    </lineage>
</organism>
<dbReference type="PANTHER" id="PTHR42877">
    <property type="entry name" value="L-ORNITHINE N(5)-MONOOXYGENASE-RELATED"/>
    <property type="match status" value="1"/>
</dbReference>
<evidence type="ECO:0000256" key="2">
    <source>
        <dbReference type="ARBA" id="ARBA00022827"/>
    </source>
</evidence>
<reference evidence="4" key="1">
    <citation type="submission" date="2020-05" db="EMBL/GenBank/DDBJ databases">
        <authorList>
            <person name="Chiriac C."/>
            <person name="Salcher M."/>
            <person name="Ghai R."/>
            <person name="Kavagutti S V."/>
        </authorList>
    </citation>
    <scope>NUCLEOTIDE SEQUENCE</scope>
</reference>
<sequence>MVEEFGAHHRADRVASHIIGAGAAATVAEEPCHWFGTTWLKQAAQHIAFIHPTSIAGRGTGADRWIWGKTQDMADSPRNPHAGAPFTDDDATIAAALEEVSVPALLCSMVHLTGDPSWIRGDIRPQYAMLNDFQSSMPAEMQEEARRLALAAIIDYRDNGCELPPAPGPDLIHEMMSFLAVAPVDDAVVPMFAEDLHLDGADSRAIEWGDEVSADMRADAHVVVIGCGESGLLTGIRLAQAGLPYTIIEKTDGPGGTWRDNRYPGARVDVGSHFYCYSFEPSEHWSEYFVRQSELRSYFERVLEKYEVGANCRFNAEVVAATWNEATGRWSVEVRGADGSVDTIDARVVISATGALNAPKLPDIDGIETFAGPAFHSARWDDSIDLSGKRVAQIGAGASGFQLAPAIADEVEHLSIFQRTPQWMFPNMNYHRAVPEGDAWAMRHLPFYTRWFRFLMFYPAAGLSIENSRVDPNFDDSDGMAISEMNSMTRAWFGDWITSQLADRPDLLELSMPHYPPTAKRTLQDNGSWLTCLKKPNVELVRTGITRIVPEGVVTDDGVLHEADVICFATGFRHNDFLWPMTITGRGGVTLREQWGEEPEALLGISVPNFPNLFCVYGPGTNLAHGASLIFQSECQVNYIMSAIHELLAGGHRSMVPTAEAFDAYTSRYRSEIAQMVWAHWSVKHSHFKNSDGRIFTISPWPIPTYWGWTRAVDPAQYEFD</sequence>
<proteinExistence type="predicted"/>
<dbReference type="EMBL" id="CAEMXZ010000048">
    <property type="protein sequence ID" value="CAB4323489.1"/>
    <property type="molecule type" value="Genomic_DNA"/>
</dbReference>
<evidence type="ECO:0000313" key="5">
    <source>
        <dbReference type="EMBL" id="CAB4919838.1"/>
    </source>
</evidence>
<evidence type="ECO:0000256" key="1">
    <source>
        <dbReference type="ARBA" id="ARBA00022630"/>
    </source>
</evidence>
<dbReference type="GO" id="GO:0004499">
    <property type="term" value="F:N,N-dimethylaniline monooxygenase activity"/>
    <property type="evidence" value="ECO:0007669"/>
    <property type="project" value="InterPro"/>
</dbReference>
<evidence type="ECO:0000313" key="4">
    <source>
        <dbReference type="EMBL" id="CAB4323489.1"/>
    </source>
</evidence>